<gene>
    <name evidence="1" type="ORF">J2787_003645</name>
</gene>
<sequence>MKQLHNIFNLYSRVFGQEPISPLCIIDGGIVDKRCLYTWVSE</sequence>
<protein>
    <submittedName>
        <fullName evidence="1">Uncharacterized protein</fullName>
    </submittedName>
</protein>
<reference evidence="1" key="1">
    <citation type="submission" date="2023-07" db="EMBL/GenBank/DDBJ databases">
        <title>Sorghum-associated microbial communities from plants grown in Nebraska, USA.</title>
        <authorList>
            <person name="Schachtman D."/>
        </authorList>
    </citation>
    <scope>NUCLEOTIDE SEQUENCE</scope>
    <source>
        <strain evidence="1">DS2360</strain>
    </source>
</reference>
<proteinExistence type="predicted"/>
<evidence type="ECO:0000313" key="2">
    <source>
        <dbReference type="Proteomes" id="UP001184861"/>
    </source>
</evidence>
<dbReference type="Proteomes" id="UP001184861">
    <property type="component" value="Unassembled WGS sequence"/>
</dbReference>
<evidence type="ECO:0000313" key="1">
    <source>
        <dbReference type="EMBL" id="MDR6528226.1"/>
    </source>
</evidence>
<comment type="caution">
    <text evidence="1">The sequence shown here is derived from an EMBL/GenBank/DDBJ whole genome shotgun (WGS) entry which is preliminary data.</text>
</comment>
<dbReference type="EMBL" id="JAVDQY010000004">
    <property type="protein sequence ID" value="MDR6528226.1"/>
    <property type="molecule type" value="Genomic_DNA"/>
</dbReference>
<name>A0AAE4C356_9FLAO</name>
<organism evidence="1 2">
    <name type="scientific">Chryseobacterium rhizosphaerae</name>
    <dbReference type="NCBI Taxonomy" id="395937"/>
    <lineage>
        <taxon>Bacteria</taxon>
        <taxon>Pseudomonadati</taxon>
        <taxon>Bacteroidota</taxon>
        <taxon>Flavobacteriia</taxon>
        <taxon>Flavobacteriales</taxon>
        <taxon>Weeksellaceae</taxon>
        <taxon>Chryseobacterium group</taxon>
        <taxon>Chryseobacterium</taxon>
    </lineage>
</organism>
<dbReference type="AlphaFoldDB" id="A0AAE4C356"/>
<accession>A0AAE4C356</accession>